<dbReference type="InterPro" id="IPR039498">
    <property type="entry name" value="NTP_transf_5"/>
</dbReference>
<dbReference type="Pfam" id="PF14907">
    <property type="entry name" value="NTP_transf_5"/>
    <property type="match status" value="1"/>
</dbReference>
<gene>
    <name evidence="1" type="ORF">MNBD_GAMMA10-2061</name>
</gene>
<reference evidence="1" key="1">
    <citation type="submission" date="2018-06" db="EMBL/GenBank/DDBJ databases">
        <authorList>
            <person name="Zhirakovskaya E."/>
        </authorList>
    </citation>
    <scope>NUCLEOTIDE SEQUENCE</scope>
</reference>
<dbReference type="EMBL" id="UOFJ01000034">
    <property type="protein sequence ID" value="VAW61312.1"/>
    <property type="molecule type" value="Genomic_DNA"/>
</dbReference>
<proteinExistence type="predicted"/>
<name>A0A3B0XD01_9ZZZZ</name>
<evidence type="ECO:0008006" key="2">
    <source>
        <dbReference type="Google" id="ProtNLM"/>
    </source>
</evidence>
<evidence type="ECO:0000313" key="1">
    <source>
        <dbReference type="EMBL" id="VAW61312.1"/>
    </source>
</evidence>
<dbReference type="AlphaFoldDB" id="A0A3B0XD01"/>
<protein>
    <recommendedName>
        <fullName evidence="2">Nucleotidyltransferase family protein</fullName>
    </recommendedName>
</protein>
<organism evidence="1">
    <name type="scientific">hydrothermal vent metagenome</name>
    <dbReference type="NCBI Taxonomy" id="652676"/>
    <lineage>
        <taxon>unclassified sequences</taxon>
        <taxon>metagenomes</taxon>
        <taxon>ecological metagenomes</taxon>
    </lineage>
</organism>
<accession>A0A3B0XD01</accession>
<sequence length="386" mass="44010">MNSLTPLLRAISTNKKVLSIESINPQLIEFSISSGLAALIKFYSSTLLDKHPSEYSDMLTAAELTAKIITHVQIGALDDLLRAATALTGDIILLKGIAICQSHYPQPQMRIMGDIDLLVSAKDARQIKDILLDKGYQQISERSEAFYQAHHHIMPFYNEANNVWFEVHTHLFSGANPVLEDALFDIENIFKNTVSMGMDKYTCEVKQLCPELQLIHTCSHWAEELKFNKACLQIIDMIFLIQNRGNGIDWNKTFKWVDGTACASHLYLILSYFDKYKLVNLPDNYSGLFKLKHHNMGRLNRYILHYIIHQYILGAKSTGCILTVSNLEIIWGTLISPQTSIINIVRLPWNVIFPPEEANRYKLSRILSRVKHMITPARNSTDQPHK</sequence>
<dbReference type="Gene3D" id="3.30.460.40">
    <property type="match status" value="1"/>
</dbReference>